<dbReference type="Gene3D" id="2.60.120.260">
    <property type="entry name" value="Galactose-binding domain-like"/>
    <property type="match status" value="1"/>
</dbReference>
<name>A0A2S7SXC8_9BACT</name>
<gene>
    <name evidence="2" type="ORF">CJD36_006085</name>
</gene>
<dbReference type="OrthoDB" id="9782229at2"/>
<dbReference type="AlphaFoldDB" id="A0A2S7SXC8"/>
<accession>A0A2S7SXC8</accession>
<feature type="domain" description="Secretion system C-terminal sorting" evidence="1">
    <location>
        <begin position="339"/>
        <end position="399"/>
    </location>
</feature>
<dbReference type="RefSeq" id="WP_105038247.1">
    <property type="nucleotide sequence ID" value="NZ_PPSL01000002.1"/>
</dbReference>
<evidence type="ECO:0000313" key="2">
    <source>
        <dbReference type="EMBL" id="PQJ11368.1"/>
    </source>
</evidence>
<dbReference type="NCBIfam" id="TIGR04183">
    <property type="entry name" value="Por_Secre_tail"/>
    <property type="match status" value="1"/>
</dbReference>
<protein>
    <submittedName>
        <fullName evidence="2">T9SS C-terminal target domain-containing protein</fullName>
    </submittedName>
</protein>
<keyword evidence="3" id="KW-1185">Reference proteome</keyword>
<dbReference type="Proteomes" id="UP000239872">
    <property type="component" value="Unassembled WGS sequence"/>
</dbReference>
<dbReference type="EMBL" id="PPSL01000002">
    <property type="protein sequence ID" value="PQJ11368.1"/>
    <property type="molecule type" value="Genomic_DNA"/>
</dbReference>
<sequence>MNLLKFLIVVTLLHILSLSGLAQTNYVLNGSFEQYSTCPFVYDQIRLANYWQAIDTVHIMGYGPLCSPEYCNKCAPVGSLVGVPLGSLYFHFPRTGKGMMQIEAYYDNEYPTEPYQRDYAQGKLYDHLVAGKTYCVSFYVTLAQGSQYAVNKVGAYLDNGAIDAGQDSVGCASPHPTIIPQVYTTAIIDDTTNWVKIQGSFIASGNERFITLGNFFDADNTDTVRQHPHTENYYSWYLIDDVSVIESTATAFAGPDALIGLGDTIHIGSTEDGMPTEWYVLGGTMPIGYSGGIDVHPTTTTSYMVMLDLCGHITYDTVKIYVVPAGVSSLGFPTDLINLYPSPATNQLHIDHAASCTITLTDITGHTWQQTHLLTDKETIDISTLPTGTYIATLTDDKTGDRVVKRMVKE</sequence>
<reference evidence="2 3" key="1">
    <citation type="submission" date="2018-01" db="EMBL/GenBank/DDBJ databases">
        <title>A novel member of the phylum Bacteroidetes isolated from glacier ice.</title>
        <authorList>
            <person name="Liu Q."/>
            <person name="Xin Y.-H."/>
        </authorList>
    </citation>
    <scope>NUCLEOTIDE SEQUENCE [LARGE SCALE GENOMIC DNA]</scope>
    <source>
        <strain evidence="2 3">RB1R16</strain>
    </source>
</reference>
<proteinExistence type="predicted"/>
<dbReference type="Pfam" id="PF18962">
    <property type="entry name" value="Por_Secre_tail"/>
    <property type="match status" value="1"/>
</dbReference>
<organism evidence="2 3">
    <name type="scientific">Flavipsychrobacter stenotrophus</name>
    <dbReference type="NCBI Taxonomy" id="2077091"/>
    <lineage>
        <taxon>Bacteria</taxon>
        <taxon>Pseudomonadati</taxon>
        <taxon>Bacteroidota</taxon>
        <taxon>Chitinophagia</taxon>
        <taxon>Chitinophagales</taxon>
        <taxon>Chitinophagaceae</taxon>
        <taxon>Flavipsychrobacter</taxon>
    </lineage>
</organism>
<comment type="caution">
    <text evidence="2">The sequence shown here is derived from an EMBL/GenBank/DDBJ whole genome shotgun (WGS) entry which is preliminary data.</text>
</comment>
<evidence type="ECO:0000259" key="1">
    <source>
        <dbReference type="Pfam" id="PF18962"/>
    </source>
</evidence>
<dbReference type="InterPro" id="IPR026444">
    <property type="entry name" value="Secre_tail"/>
</dbReference>
<evidence type="ECO:0000313" key="3">
    <source>
        <dbReference type="Proteomes" id="UP000239872"/>
    </source>
</evidence>